<dbReference type="Pfam" id="PF25429">
    <property type="entry name" value="zf-POGZ"/>
    <property type="match status" value="1"/>
</dbReference>
<dbReference type="InterPro" id="IPR013087">
    <property type="entry name" value="Znf_C2H2_type"/>
</dbReference>
<feature type="compositionally biased region" description="Acidic residues" evidence="7">
    <location>
        <begin position="574"/>
        <end position="585"/>
    </location>
</feature>
<dbReference type="GeneID" id="100366436"/>
<dbReference type="PROSITE" id="PS50157">
    <property type="entry name" value="ZINC_FINGER_C2H2_2"/>
    <property type="match status" value="2"/>
</dbReference>
<keyword evidence="1" id="KW-0479">Metal-binding</keyword>
<keyword evidence="5" id="KW-0539">Nucleus</keyword>
<keyword evidence="4" id="KW-0862">Zinc</keyword>
<feature type="compositionally biased region" description="Acidic residues" evidence="7">
    <location>
        <begin position="539"/>
        <end position="554"/>
    </location>
</feature>
<feature type="compositionally biased region" description="Basic and acidic residues" evidence="7">
    <location>
        <begin position="555"/>
        <end position="566"/>
    </location>
</feature>
<evidence type="ECO:0000313" key="9">
    <source>
        <dbReference type="Proteomes" id="UP000694865"/>
    </source>
</evidence>
<dbReference type="InterPro" id="IPR057618">
    <property type="entry name" value="Znf_POGZ/Z280C-D-like"/>
</dbReference>
<dbReference type="Proteomes" id="UP000694865">
    <property type="component" value="Unplaced"/>
</dbReference>
<evidence type="ECO:0000313" key="10">
    <source>
        <dbReference type="RefSeq" id="XP_006811912.1"/>
    </source>
</evidence>
<feature type="compositionally biased region" description="Low complexity" evidence="7">
    <location>
        <begin position="636"/>
        <end position="648"/>
    </location>
</feature>
<dbReference type="Gene3D" id="3.30.160.60">
    <property type="entry name" value="Classic Zinc Finger"/>
    <property type="match status" value="2"/>
</dbReference>
<evidence type="ECO:0000256" key="1">
    <source>
        <dbReference type="ARBA" id="ARBA00022723"/>
    </source>
</evidence>
<proteinExistence type="predicted"/>
<reference evidence="10" key="1">
    <citation type="submission" date="2025-08" db="UniProtKB">
        <authorList>
            <consortium name="RefSeq"/>
        </authorList>
    </citation>
    <scope>IDENTIFICATION</scope>
    <source>
        <tissue evidence="10">Testes</tissue>
    </source>
</reference>
<dbReference type="PANTHER" id="PTHR24388:SF90">
    <property type="entry name" value="C2H2-TYPE DOMAIN-CONTAINING PROTEIN"/>
    <property type="match status" value="1"/>
</dbReference>
<name>A0ABM0LVX1_SACKO</name>
<keyword evidence="3 6" id="KW-0863">Zinc-finger</keyword>
<keyword evidence="2" id="KW-0677">Repeat</keyword>
<protein>
    <submittedName>
        <fullName evidence="10">Zinc finger protein 280D-like</fullName>
    </submittedName>
</protein>
<dbReference type="InterPro" id="IPR050527">
    <property type="entry name" value="Snail/Krueppel_Znf"/>
</dbReference>
<evidence type="ECO:0000256" key="2">
    <source>
        <dbReference type="ARBA" id="ARBA00022737"/>
    </source>
</evidence>
<keyword evidence="9" id="KW-1185">Reference proteome</keyword>
<evidence type="ECO:0000256" key="3">
    <source>
        <dbReference type="ARBA" id="ARBA00022771"/>
    </source>
</evidence>
<dbReference type="PANTHER" id="PTHR24388">
    <property type="entry name" value="ZINC FINGER PROTEIN"/>
    <property type="match status" value="1"/>
</dbReference>
<evidence type="ECO:0000256" key="4">
    <source>
        <dbReference type="ARBA" id="ARBA00022833"/>
    </source>
</evidence>
<feature type="region of interest" description="Disordered" evidence="7">
    <location>
        <begin position="502"/>
        <end position="733"/>
    </location>
</feature>
<feature type="domain" description="C2H2-type" evidence="8">
    <location>
        <begin position="88"/>
        <end position="115"/>
    </location>
</feature>
<feature type="domain" description="C2H2-type" evidence="8">
    <location>
        <begin position="125"/>
        <end position="153"/>
    </location>
</feature>
<feature type="compositionally biased region" description="Polar residues" evidence="7">
    <location>
        <begin position="454"/>
        <end position="464"/>
    </location>
</feature>
<evidence type="ECO:0000256" key="6">
    <source>
        <dbReference type="PROSITE-ProRule" id="PRU00042"/>
    </source>
</evidence>
<feature type="compositionally biased region" description="Acidic residues" evidence="7">
    <location>
        <begin position="616"/>
        <end position="628"/>
    </location>
</feature>
<accession>A0ABM0LVX1</accession>
<gene>
    <name evidence="10" type="primary">LOC100366436</name>
</gene>
<dbReference type="PROSITE" id="PS00028">
    <property type="entry name" value="ZINC_FINGER_C2H2_1"/>
    <property type="match status" value="5"/>
</dbReference>
<sequence>MYTVRLRIHWCNQESLLIEPNQLSLRVHKGIKCLCTSQENLIQREKVKLPSWSHKPEREERHRYTIQQFYGTKEGSRNYQDERFKNGFKCYHCTKTINNNIKFMQHIKNHLEKEKQENLSLSDIINCEHCGRRFNTPFELQCHIEKAHLNTSNLKCKICDMVYESRLNLQCHLNTKHPPLQMPYHCPVCNFRSSVHDDIIEHFRCKHEGIRQLLCTHCLKGVRDGTSYLRHCQKHQTKSGNSRCKQCKLMFLTPAELKTHMKEDHIRFPVKKVSESVKSQEQIIQESAEQKRVLKRASVDSFDIYKKQKKQMRGDARKGTLESYSLLDWKASLDKTRKIDDNGMVHKCSECSTAIDDLAAHFATFLKCSSCPYRTYCGMSYGNHMIKFHKSNRPAPKLHPVTKPSIDILKCEKCNYCTESGSAMAGHVMTCTMGPTEVEGFKHHTRPRRPEEYAQSSCSSNSPGTKWMESPEPSQYQDDGFFDDVVKDDASVTDAVSNIIDRLFGTDDEPPSQNPVDDANIMAEPSIPSTSAQETKVNDDDDDDIILLDDDEPEIEKTSKPEKKTIPAEPATVLEEESPVVEDDKEGAAEDALLESHPAEEEGGLEDNSLSKEEEDKLLEDEEDELVTEDAKADVGDTLTDGTDGVAVAEHCQDEQVSPDKPTKEDFGSSENKSDGAGSEEDAKDVHAVGSGDPLESKDEDVVMATNDPGDSESVDLLGNHPSVEDNTMEVDA</sequence>
<evidence type="ECO:0000256" key="5">
    <source>
        <dbReference type="ARBA" id="ARBA00023242"/>
    </source>
</evidence>
<feature type="region of interest" description="Disordered" evidence="7">
    <location>
        <begin position="441"/>
        <end position="479"/>
    </location>
</feature>
<dbReference type="RefSeq" id="XP_006811912.1">
    <property type="nucleotide sequence ID" value="XM_006811849.1"/>
</dbReference>
<organism evidence="9 10">
    <name type="scientific">Saccoglossus kowalevskii</name>
    <name type="common">Acorn worm</name>
    <dbReference type="NCBI Taxonomy" id="10224"/>
    <lineage>
        <taxon>Eukaryota</taxon>
        <taxon>Metazoa</taxon>
        <taxon>Hemichordata</taxon>
        <taxon>Enteropneusta</taxon>
        <taxon>Harrimaniidae</taxon>
        <taxon>Saccoglossus</taxon>
    </lineage>
</organism>
<evidence type="ECO:0000256" key="7">
    <source>
        <dbReference type="SAM" id="MobiDB-lite"/>
    </source>
</evidence>
<dbReference type="SMART" id="SM00355">
    <property type="entry name" value="ZnF_C2H2"/>
    <property type="match status" value="8"/>
</dbReference>
<evidence type="ECO:0000259" key="8">
    <source>
        <dbReference type="PROSITE" id="PS50157"/>
    </source>
</evidence>